<name>A0ABN8AYY9_CHISP</name>
<organism evidence="2 3">
    <name type="scientific">Chilo suppressalis</name>
    <name type="common">Asiatic rice borer moth</name>
    <dbReference type="NCBI Taxonomy" id="168631"/>
    <lineage>
        <taxon>Eukaryota</taxon>
        <taxon>Metazoa</taxon>
        <taxon>Ecdysozoa</taxon>
        <taxon>Arthropoda</taxon>
        <taxon>Hexapoda</taxon>
        <taxon>Insecta</taxon>
        <taxon>Pterygota</taxon>
        <taxon>Neoptera</taxon>
        <taxon>Endopterygota</taxon>
        <taxon>Lepidoptera</taxon>
        <taxon>Glossata</taxon>
        <taxon>Ditrysia</taxon>
        <taxon>Pyraloidea</taxon>
        <taxon>Crambidae</taxon>
        <taxon>Crambinae</taxon>
        <taxon>Chilo</taxon>
    </lineage>
</organism>
<accession>A0ABN8AYY9</accession>
<protein>
    <submittedName>
        <fullName evidence="2">Uncharacterized protein</fullName>
    </submittedName>
</protein>
<feature type="region of interest" description="Disordered" evidence="1">
    <location>
        <begin position="104"/>
        <end position="134"/>
    </location>
</feature>
<feature type="compositionally biased region" description="Polar residues" evidence="1">
    <location>
        <begin position="106"/>
        <end position="117"/>
    </location>
</feature>
<proteinExistence type="predicted"/>
<gene>
    <name evidence="2" type="ORF">CHILSU_LOCUS3546</name>
</gene>
<dbReference type="Proteomes" id="UP001153292">
    <property type="component" value="Chromosome 17"/>
</dbReference>
<sequence>MYNQTYEDEAPIPLIANYTVVKEGEDEEKREAEERVILEIGRQDEKPREEHTFSHKKYDKTISHHRSYVLEDYEPRRFTYFRPHELENVGHEVPRYYEQEYRESVVQETANSESSLDFSHESQDTSKYEETGQDASLNWKERALQLERGNPGLTMPPAPNVTGFGDGEILMGSQAENWRVLLEVFQADGVTPREESPLRLGPLNHSYLGSAQIEGVSEIRASALVNRCLGGRGKTPRYVPVPGIACRV</sequence>
<keyword evidence="3" id="KW-1185">Reference proteome</keyword>
<evidence type="ECO:0000313" key="2">
    <source>
        <dbReference type="EMBL" id="CAH0400356.1"/>
    </source>
</evidence>
<evidence type="ECO:0000313" key="3">
    <source>
        <dbReference type="Proteomes" id="UP001153292"/>
    </source>
</evidence>
<reference evidence="2" key="1">
    <citation type="submission" date="2021-12" db="EMBL/GenBank/DDBJ databases">
        <authorList>
            <person name="King R."/>
        </authorList>
    </citation>
    <scope>NUCLEOTIDE SEQUENCE</scope>
</reference>
<feature type="compositionally biased region" description="Basic and acidic residues" evidence="1">
    <location>
        <begin position="118"/>
        <end position="130"/>
    </location>
</feature>
<dbReference type="EMBL" id="OU963910">
    <property type="protein sequence ID" value="CAH0400356.1"/>
    <property type="molecule type" value="Genomic_DNA"/>
</dbReference>
<evidence type="ECO:0000256" key="1">
    <source>
        <dbReference type="SAM" id="MobiDB-lite"/>
    </source>
</evidence>